<feature type="domain" description="Bacterial transcriptional activator" evidence="1">
    <location>
        <begin position="867"/>
        <end position="999"/>
    </location>
</feature>
<dbReference type="Pfam" id="PF13401">
    <property type="entry name" value="AAA_22"/>
    <property type="match status" value="1"/>
</dbReference>
<dbReference type="AlphaFoldDB" id="A0A2K3V068"/>
<dbReference type="Gene3D" id="1.10.10.10">
    <property type="entry name" value="Winged helix-like DNA-binding domain superfamily/Winged helix DNA-binding domain"/>
    <property type="match status" value="1"/>
</dbReference>
<organism evidence="2 3">
    <name type="scientific">Deinococcus koreensis</name>
    <dbReference type="NCBI Taxonomy" id="2054903"/>
    <lineage>
        <taxon>Bacteria</taxon>
        <taxon>Thermotogati</taxon>
        <taxon>Deinococcota</taxon>
        <taxon>Deinococci</taxon>
        <taxon>Deinococcales</taxon>
        <taxon>Deinococcaceae</taxon>
        <taxon>Deinococcus</taxon>
    </lineage>
</organism>
<reference evidence="2 3" key="1">
    <citation type="submission" date="2018-01" db="EMBL/GenBank/DDBJ databases">
        <title>Deinococcus koreensis sp. nov., a radiation-resistant bacterium isolated from river water.</title>
        <authorList>
            <person name="Choi A."/>
        </authorList>
    </citation>
    <scope>NUCLEOTIDE SEQUENCE [LARGE SCALE GENOMIC DNA]</scope>
    <source>
        <strain evidence="2 3">SJW1-2</strain>
    </source>
</reference>
<dbReference type="InterPro" id="IPR036388">
    <property type="entry name" value="WH-like_DNA-bd_sf"/>
</dbReference>
<dbReference type="SUPFAM" id="SSF52540">
    <property type="entry name" value="P-loop containing nucleoside triphosphate hydrolases"/>
    <property type="match status" value="1"/>
</dbReference>
<evidence type="ECO:0000313" key="3">
    <source>
        <dbReference type="Proteomes" id="UP000236379"/>
    </source>
</evidence>
<keyword evidence="3" id="KW-1185">Reference proteome</keyword>
<dbReference type="InterPro" id="IPR027417">
    <property type="entry name" value="P-loop_NTPase"/>
</dbReference>
<dbReference type="EMBL" id="PPPD01000001">
    <property type="protein sequence ID" value="PNY82165.1"/>
    <property type="molecule type" value="Genomic_DNA"/>
</dbReference>
<dbReference type="InterPro" id="IPR011990">
    <property type="entry name" value="TPR-like_helical_dom_sf"/>
</dbReference>
<proteinExistence type="predicted"/>
<dbReference type="RefSeq" id="WP_103312599.1">
    <property type="nucleotide sequence ID" value="NZ_PPPD01000001.1"/>
</dbReference>
<dbReference type="SUPFAM" id="SSF48452">
    <property type="entry name" value="TPR-like"/>
    <property type="match status" value="2"/>
</dbReference>
<comment type="caution">
    <text evidence="2">The sequence shown here is derived from an EMBL/GenBank/DDBJ whole genome shotgun (WGS) entry which is preliminary data.</text>
</comment>
<gene>
    <name evidence="2" type="ORF">CVO96_13010</name>
</gene>
<dbReference type="InterPro" id="IPR049945">
    <property type="entry name" value="AAA_22"/>
</dbReference>
<dbReference type="InterPro" id="IPR005158">
    <property type="entry name" value="BTAD"/>
</dbReference>
<name>A0A2K3V068_9DEIO</name>
<evidence type="ECO:0000259" key="1">
    <source>
        <dbReference type="SMART" id="SM01043"/>
    </source>
</evidence>
<accession>A0A2K3V068</accession>
<dbReference type="InterPro" id="IPR051677">
    <property type="entry name" value="AfsR-DnrI-RedD_regulator"/>
</dbReference>
<evidence type="ECO:0000313" key="2">
    <source>
        <dbReference type="EMBL" id="PNY82165.1"/>
    </source>
</evidence>
<dbReference type="PANTHER" id="PTHR35807">
    <property type="entry name" value="TRANSCRIPTIONAL REGULATOR REDD-RELATED"/>
    <property type="match status" value="1"/>
</dbReference>
<dbReference type="GO" id="GO:0016887">
    <property type="term" value="F:ATP hydrolysis activity"/>
    <property type="evidence" value="ECO:0007669"/>
    <property type="project" value="InterPro"/>
</dbReference>
<dbReference type="OrthoDB" id="1137593at2"/>
<dbReference type="Pfam" id="PF25873">
    <property type="entry name" value="WHD_MalT"/>
    <property type="match status" value="1"/>
</dbReference>
<dbReference type="PANTHER" id="PTHR35807:SF2">
    <property type="entry name" value="TRANSCRIPTIONAL ACTIVATOR DOMAIN"/>
    <property type="match status" value="1"/>
</dbReference>
<dbReference type="SMART" id="SM01043">
    <property type="entry name" value="BTAD"/>
    <property type="match status" value="1"/>
</dbReference>
<dbReference type="InterPro" id="IPR059106">
    <property type="entry name" value="WHD_MalT"/>
</dbReference>
<protein>
    <submittedName>
        <fullName evidence="2">Transcriptional regulator</fullName>
    </submittedName>
</protein>
<dbReference type="Proteomes" id="UP000236379">
    <property type="component" value="Unassembled WGS sequence"/>
</dbReference>
<sequence length="1000" mass="104556">MTLNWRDLTSARRARWPAVRGAMPRPRLQAAWAGSQVLLVVAPAGYGKTTALAAGAAPAGHPQVWLTLDADAADPQGLAAGLALAVEGLTGGAGPGALLDAGAAPRRVAAKVADVLDASRATLVLDEAQHLTGPLTGDLLRELLDCGAGRVALLSRLPLPLVELTRLEAAGVVRRLSAADLSFTREELGELLQAQGLSPSAADLGLAHSLTEGWPIAARFLAQAAAQGRVRLADLADLDGGEAQLGTLFSYLAQEVLGPLEPSLRTLLTRSSVFEELTPELLADVLEQPDAGALLEALARSGTFLTRAGDRVYRAHPLLRAHLRGLLPAAEGQALAARGAAFFERSGRPRRAMAAHLLAGHAPRAAELLAEHGGGWLAQGRVTLALRSLSRLPRAAWTPQLHALAGDALRHSSRYAEALAEYAQATPLQRALGEIQVALDTVQPDLAWAPLEVAQTLAGEDKGALLSRLRAENLLNAGRLGAAVQAEPALALGARYALRSGDLNRALELARQAAQGEMGGARAAQNHREGLLLASFLHALQGDPEAAALAAREGLREGERLESPFVQSLALARLGHAQLGAQDEAGARASYAQALELAQGVAARLRVEPLMGLAFLAGRAGDAGQAAALAQEALAQTSGDGYVAGLVHLMGALGRLQAGGAGIADFDAAQDAFQACTDAFGLACVALARFALEPGSAALPAAHAAARYPFLLARRSLFSPALERAGRGALLARLVAAHPEVGPALMPAARALGYAELPTPADTPGFEAHVQVLGRVQVTRSVEPRAREWGRAKARDLLALLVVHPGGLPREVAQEALFPEADPGVGERNFRVTLHALGQVLEEGAPSGVFVERGEWLRLRPGPDLHVDLWAAQGALEAPPGDPGRLEALLALPGRLADCDLPDVQREAGRYALRLPEALCEEAQWALERNQPERAQHAAERAQALDAAHEPAARVLMRAHHSRGNAAAAQRVYSALKVALRELALEPLPETVALSRALGG</sequence>